<protein>
    <submittedName>
        <fullName evidence="1">Uncharacterized protein</fullName>
    </submittedName>
</protein>
<reference evidence="2" key="1">
    <citation type="journal article" date="2019" name="Int. J. Syst. Evol. Microbiol.">
        <title>The Global Catalogue of Microorganisms (GCM) 10K type strain sequencing project: providing services to taxonomists for standard genome sequencing and annotation.</title>
        <authorList>
            <consortium name="The Broad Institute Genomics Platform"/>
            <consortium name="The Broad Institute Genome Sequencing Center for Infectious Disease"/>
            <person name="Wu L."/>
            <person name="Ma J."/>
        </authorList>
    </citation>
    <scope>NUCLEOTIDE SEQUENCE [LARGE SCALE GENOMIC DNA]</scope>
    <source>
        <strain evidence="2">KCTC 23707</strain>
    </source>
</reference>
<name>A0ABW4KDB0_9HYPH</name>
<dbReference type="RefSeq" id="WP_378800778.1">
    <property type="nucleotide sequence ID" value="NZ_JBHUER010000011.1"/>
</dbReference>
<dbReference type="Proteomes" id="UP001597308">
    <property type="component" value="Unassembled WGS sequence"/>
</dbReference>
<evidence type="ECO:0000313" key="2">
    <source>
        <dbReference type="Proteomes" id="UP001597308"/>
    </source>
</evidence>
<organism evidence="1 2">
    <name type="scientific">Methylopila henanensis</name>
    <dbReference type="NCBI Taxonomy" id="873516"/>
    <lineage>
        <taxon>Bacteria</taxon>
        <taxon>Pseudomonadati</taxon>
        <taxon>Pseudomonadota</taxon>
        <taxon>Alphaproteobacteria</taxon>
        <taxon>Hyphomicrobiales</taxon>
        <taxon>Methylopilaceae</taxon>
        <taxon>Methylopila</taxon>
    </lineage>
</organism>
<proteinExistence type="predicted"/>
<accession>A0ABW4KDB0</accession>
<keyword evidence="2" id="KW-1185">Reference proteome</keyword>
<evidence type="ECO:0000313" key="1">
    <source>
        <dbReference type="EMBL" id="MFD1704711.1"/>
    </source>
</evidence>
<dbReference type="EMBL" id="JBHUER010000011">
    <property type="protein sequence ID" value="MFD1704711.1"/>
    <property type="molecule type" value="Genomic_DNA"/>
</dbReference>
<gene>
    <name evidence="1" type="ORF">ACFSCV_17020</name>
</gene>
<comment type="caution">
    <text evidence="1">The sequence shown here is derived from an EMBL/GenBank/DDBJ whole genome shotgun (WGS) entry which is preliminary data.</text>
</comment>
<sequence length="51" mass="5621">MTSLKRPDRALILGAVMGRIVWRASRRADAGQAMPDVRDLEIAKGDARRDG</sequence>